<dbReference type="PANTHER" id="PTHR47150">
    <property type="entry name" value="OS12G0169200 PROTEIN"/>
    <property type="match status" value="1"/>
</dbReference>
<keyword evidence="1" id="KW-1185">Reference proteome</keyword>
<name>A0A9R0K586_SPIOL</name>
<dbReference type="AlphaFoldDB" id="A0A9R0K586"/>
<evidence type="ECO:0008006" key="3">
    <source>
        <dbReference type="Google" id="ProtNLM"/>
    </source>
</evidence>
<protein>
    <recommendedName>
        <fullName evidence="3">DDE Tnp4 domain-containing protein</fullName>
    </recommendedName>
</protein>
<reference evidence="1" key="1">
    <citation type="journal article" date="2021" name="Nat. Commun.">
        <title>Genomic analyses provide insights into spinach domestication and the genetic basis of agronomic traits.</title>
        <authorList>
            <person name="Cai X."/>
            <person name="Sun X."/>
            <person name="Xu C."/>
            <person name="Sun H."/>
            <person name="Wang X."/>
            <person name="Ge C."/>
            <person name="Zhang Z."/>
            <person name="Wang Q."/>
            <person name="Fei Z."/>
            <person name="Jiao C."/>
            <person name="Wang Q."/>
        </authorList>
    </citation>
    <scope>NUCLEOTIDE SEQUENCE [LARGE SCALE GENOMIC DNA]</scope>
    <source>
        <strain evidence="1">cv. Varoflay</strain>
    </source>
</reference>
<dbReference type="Proteomes" id="UP000813463">
    <property type="component" value="Chromosome 4"/>
</dbReference>
<dbReference type="PANTHER" id="PTHR47150:SF5">
    <property type="entry name" value="OS07G0546750 PROTEIN"/>
    <property type="match status" value="1"/>
</dbReference>
<organism evidence="1 2">
    <name type="scientific">Spinacia oleracea</name>
    <name type="common">Spinach</name>
    <dbReference type="NCBI Taxonomy" id="3562"/>
    <lineage>
        <taxon>Eukaryota</taxon>
        <taxon>Viridiplantae</taxon>
        <taxon>Streptophyta</taxon>
        <taxon>Embryophyta</taxon>
        <taxon>Tracheophyta</taxon>
        <taxon>Spermatophyta</taxon>
        <taxon>Magnoliopsida</taxon>
        <taxon>eudicotyledons</taxon>
        <taxon>Gunneridae</taxon>
        <taxon>Pentapetalae</taxon>
        <taxon>Caryophyllales</taxon>
        <taxon>Chenopodiaceae</taxon>
        <taxon>Chenopodioideae</taxon>
        <taxon>Anserineae</taxon>
        <taxon>Spinacia</taxon>
    </lineage>
</organism>
<proteinExistence type="predicted"/>
<sequence length="279" mass="32743">MHWEWKNRPNAWKGQYQGRSGNSSLILEAVADKDLWIWHSFFGIPCSCNDLNVLYRSLLFGDVLQGKAPPINFQVNGNEYNMGYYLIDGIYPNWDSFIQRFTHPQLQKHKLFTDRQAHVPKDFECAFVVLQVRFAIIQQPSLAYDEDILADIMKTCLIMHNMIVEDEQDMYIRADVLRRYYEQDLSSSSATMNNGEPFEFQDGHPVNINAYLRRRIDMCNSQTHQSLKDDLIEHNGKNMDPTIIKLLCRSKNICHCDACVYFNIEFDFMMYLTYFSLAL</sequence>
<gene>
    <name evidence="2" type="primary">LOC110797409</name>
</gene>
<reference evidence="2" key="2">
    <citation type="submission" date="2025-08" db="UniProtKB">
        <authorList>
            <consortium name="RefSeq"/>
        </authorList>
    </citation>
    <scope>IDENTIFICATION</scope>
    <source>
        <tissue evidence="2">Leaf</tissue>
    </source>
</reference>
<dbReference type="OrthoDB" id="10345445at2759"/>
<dbReference type="InterPro" id="IPR006912">
    <property type="entry name" value="Harbinger_derived_prot"/>
</dbReference>
<evidence type="ECO:0000313" key="1">
    <source>
        <dbReference type="Proteomes" id="UP000813463"/>
    </source>
</evidence>
<dbReference type="RefSeq" id="XP_021858218.1">
    <property type="nucleotide sequence ID" value="XM_022002526.1"/>
</dbReference>
<accession>A0A9R0K586</accession>
<evidence type="ECO:0000313" key="2">
    <source>
        <dbReference type="RefSeq" id="XP_021858218.1"/>
    </source>
</evidence>
<dbReference type="KEGG" id="soe:110797409"/>
<dbReference type="Pfam" id="PF04827">
    <property type="entry name" value="Plant_tran"/>
    <property type="match status" value="1"/>
</dbReference>
<dbReference type="GeneID" id="110797409"/>